<dbReference type="Proteomes" id="UP000324611">
    <property type="component" value="Unassembled WGS sequence"/>
</dbReference>
<gene>
    <name evidence="1" type="ORF">F0L74_05240</name>
</gene>
<dbReference type="RefSeq" id="WP_149836758.1">
    <property type="nucleotide sequence ID" value="NZ_VUOC01000001.1"/>
</dbReference>
<comment type="caution">
    <text evidence="1">The sequence shown here is derived from an EMBL/GenBank/DDBJ whole genome shotgun (WGS) entry which is preliminary data.</text>
</comment>
<dbReference type="InterPro" id="IPR032710">
    <property type="entry name" value="NTF2-like_dom_sf"/>
</dbReference>
<sequence length="148" mass="17042">MQQHINEKIEQFFRDYEKRFRDGLAGNVDTASITSAFADCFIEASPLGVHCGKNDAAFREAIPKGYDFYKGIGTTKMTIGHVTITALDDLHYMALVHWQSYYTKKDQTEVTIEFDVTYFLQHRNEELKIFAYITGDEQKVLQERGLVS</sequence>
<dbReference type="AlphaFoldDB" id="A0A5B2W568"/>
<keyword evidence="2" id="KW-1185">Reference proteome</keyword>
<evidence type="ECO:0008006" key="3">
    <source>
        <dbReference type="Google" id="ProtNLM"/>
    </source>
</evidence>
<protein>
    <recommendedName>
        <fullName evidence="3">SnoaL-like protein</fullName>
    </recommendedName>
</protein>
<reference evidence="1 2" key="1">
    <citation type="submission" date="2019-09" db="EMBL/GenBank/DDBJ databases">
        <title>Chitinophaga ginsengihumi sp. nov., isolated from soil of ginseng rhizosphere.</title>
        <authorList>
            <person name="Lee J."/>
        </authorList>
    </citation>
    <scope>NUCLEOTIDE SEQUENCE [LARGE SCALE GENOMIC DNA]</scope>
    <source>
        <strain evidence="1 2">BN140078</strain>
    </source>
</reference>
<reference evidence="1 2" key="2">
    <citation type="submission" date="2019-09" db="EMBL/GenBank/DDBJ databases">
        <authorList>
            <person name="Jin C."/>
        </authorList>
    </citation>
    <scope>NUCLEOTIDE SEQUENCE [LARGE SCALE GENOMIC DNA]</scope>
    <source>
        <strain evidence="1 2">BN140078</strain>
    </source>
</reference>
<organism evidence="1 2">
    <name type="scientific">Chitinophaga agrisoli</name>
    <dbReference type="NCBI Taxonomy" id="2607653"/>
    <lineage>
        <taxon>Bacteria</taxon>
        <taxon>Pseudomonadati</taxon>
        <taxon>Bacteroidota</taxon>
        <taxon>Chitinophagia</taxon>
        <taxon>Chitinophagales</taxon>
        <taxon>Chitinophagaceae</taxon>
        <taxon>Chitinophaga</taxon>
    </lineage>
</organism>
<evidence type="ECO:0000313" key="1">
    <source>
        <dbReference type="EMBL" id="KAA2245369.1"/>
    </source>
</evidence>
<name>A0A5B2W568_9BACT</name>
<dbReference type="SUPFAM" id="SSF54427">
    <property type="entry name" value="NTF2-like"/>
    <property type="match status" value="1"/>
</dbReference>
<accession>A0A5B2W568</accession>
<proteinExistence type="predicted"/>
<evidence type="ECO:0000313" key="2">
    <source>
        <dbReference type="Proteomes" id="UP000324611"/>
    </source>
</evidence>
<dbReference type="EMBL" id="VUOC01000001">
    <property type="protein sequence ID" value="KAA2245369.1"/>
    <property type="molecule type" value="Genomic_DNA"/>
</dbReference>